<accession>A0A699JPD4</accession>
<evidence type="ECO:0008006" key="3">
    <source>
        <dbReference type="Google" id="ProtNLM"/>
    </source>
</evidence>
<evidence type="ECO:0000256" key="1">
    <source>
        <dbReference type="SAM" id="MobiDB-lite"/>
    </source>
</evidence>
<feature type="non-terminal residue" evidence="2">
    <location>
        <position position="1"/>
    </location>
</feature>
<name>A0A699JPD4_TANCI</name>
<gene>
    <name evidence="2" type="ORF">Tci_621268</name>
</gene>
<organism evidence="2">
    <name type="scientific">Tanacetum cinerariifolium</name>
    <name type="common">Dalmatian daisy</name>
    <name type="synonym">Chrysanthemum cinerariifolium</name>
    <dbReference type="NCBI Taxonomy" id="118510"/>
    <lineage>
        <taxon>Eukaryota</taxon>
        <taxon>Viridiplantae</taxon>
        <taxon>Streptophyta</taxon>
        <taxon>Embryophyta</taxon>
        <taxon>Tracheophyta</taxon>
        <taxon>Spermatophyta</taxon>
        <taxon>Magnoliopsida</taxon>
        <taxon>eudicotyledons</taxon>
        <taxon>Gunneridae</taxon>
        <taxon>Pentapetalae</taxon>
        <taxon>asterids</taxon>
        <taxon>campanulids</taxon>
        <taxon>Asterales</taxon>
        <taxon>Asteraceae</taxon>
        <taxon>Asteroideae</taxon>
        <taxon>Anthemideae</taxon>
        <taxon>Anthemidinae</taxon>
        <taxon>Tanacetum</taxon>
    </lineage>
</organism>
<comment type="caution">
    <text evidence="2">The sequence shown here is derived from an EMBL/GenBank/DDBJ whole genome shotgun (WGS) entry which is preliminary data.</text>
</comment>
<feature type="compositionally biased region" description="Polar residues" evidence="1">
    <location>
        <begin position="232"/>
        <end position="247"/>
    </location>
</feature>
<sequence length="457" mass="49623">LDGSFVDTDVCPTLLGPDKNDIGLLDFVKSVDSFKVKVREITLVEGEVPLLTKTTYMVVVPSTHTIHLVNHTIVDELKEHTGKKKRNVRFSAGPPPTKRARAGSVVISEPNPTTAGKSPVVIQKLIAQSVQPNFSFGSATHHAKEFVSFSVTPTSKSECQDESDSTQGGNVRTRRASKCYVVLSSSPDPLDKDLNTSSKVGSPNPHVHIEVENMAVGPVNGTEDPSILKNDTGATSLPGNGTGTSSLPRDETIDSTIAQDINVLHWDVTNDAQLDDLVMCRNLIDHVPPPAKVEKAESEADEVIELHRRVSLEAVVVAKKSLHSELDARIAELNHDMDNELCPHMLTVVVGQRWEGLKAGIEHGKAGRSLAEVTTYDPGVGAGCVTVVNELDDDSFPLLEHLRDSNSISHEILLSDALATSHHRVRRGKWARLLDQRLANLVVLSQDTSFVVADYQI</sequence>
<evidence type="ECO:0000313" key="2">
    <source>
        <dbReference type="EMBL" id="GFA49296.1"/>
    </source>
</evidence>
<feature type="region of interest" description="Disordered" evidence="1">
    <location>
        <begin position="222"/>
        <end position="249"/>
    </location>
</feature>
<dbReference type="EMBL" id="BKCJ010433653">
    <property type="protein sequence ID" value="GFA49296.1"/>
    <property type="molecule type" value="Genomic_DNA"/>
</dbReference>
<protein>
    <recommendedName>
        <fullName evidence="3">Transposase (Putative), gypsy type</fullName>
    </recommendedName>
</protein>
<feature type="region of interest" description="Disordered" evidence="1">
    <location>
        <begin position="152"/>
        <end position="172"/>
    </location>
</feature>
<proteinExistence type="predicted"/>
<feature type="non-terminal residue" evidence="2">
    <location>
        <position position="457"/>
    </location>
</feature>
<reference evidence="2" key="1">
    <citation type="journal article" date="2019" name="Sci. Rep.">
        <title>Draft genome of Tanacetum cinerariifolium, the natural source of mosquito coil.</title>
        <authorList>
            <person name="Yamashiro T."/>
            <person name="Shiraishi A."/>
            <person name="Satake H."/>
            <person name="Nakayama K."/>
        </authorList>
    </citation>
    <scope>NUCLEOTIDE SEQUENCE</scope>
</reference>
<dbReference type="AlphaFoldDB" id="A0A699JPD4"/>